<organism evidence="2 3">
    <name type="scientific">Paracoccus alcaliphilus</name>
    <dbReference type="NCBI Taxonomy" id="34002"/>
    <lineage>
        <taxon>Bacteria</taxon>
        <taxon>Pseudomonadati</taxon>
        <taxon>Pseudomonadota</taxon>
        <taxon>Alphaproteobacteria</taxon>
        <taxon>Rhodobacterales</taxon>
        <taxon>Paracoccaceae</taxon>
        <taxon>Paracoccus</taxon>
    </lineage>
</organism>
<dbReference type="PANTHER" id="PTHR12526">
    <property type="entry name" value="GLYCOSYLTRANSFERASE"/>
    <property type="match status" value="1"/>
</dbReference>
<keyword evidence="3" id="KW-1185">Reference proteome</keyword>
<name>A0A1H8H130_9RHOB</name>
<proteinExistence type="predicted"/>
<dbReference type="AlphaFoldDB" id="A0A1H8H130"/>
<dbReference type="Gene3D" id="3.40.50.2000">
    <property type="entry name" value="Glycogen Phosphorylase B"/>
    <property type="match status" value="1"/>
</dbReference>
<gene>
    <name evidence="2" type="ORF">SAMN04489859_100852</name>
</gene>
<feature type="domain" description="Glycosyl transferase family 1" evidence="1">
    <location>
        <begin position="205"/>
        <end position="355"/>
    </location>
</feature>
<dbReference type="Proteomes" id="UP000199054">
    <property type="component" value="Unassembled WGS sequence"/>
</dbReference>
<dbReference type="SUPFAM" id="SSF53756">
    <property type="entry name" value="UDP-Glycosyltransferase/glycogen phosphorylase"/>
    <property type="match status" value="1"/>
</dbReference>
<dbReference type="PANTHER" id="PTHR12526:SF630">
    <property type="entry name" value="GLYCOSYLTRANSFERASE"/>
    <property type="match status" value="1"/>
</dbReference>
<dbReference type="OrthoDB" id="503550at2"/>
<evidence type="ECO:0000313" key="3">
    <source>
        <dbReference type="Proteomes" id="UP000199054"/>
    </source>
</evidence>
<evidence type="ECO:0000313" key="2">
    <source>
        <dbReference type="EMBL" id="SEN49674.1"/>
    </source>
</evidence>
<accession>A0A1H8H130</accession>
<reference evidence="2 3" key="1">
    <citation type="submission" date="2016-10" db="EMBL/GenBank/DDBJ databases">
        <authorList>
            <person name="de Groot N.N."/>
        </authorList>
    </citation>
    <scope>NUCLEOTIDE SEQUENCE [LARGE SCALE GENOMIC DNA]</scope>
    <source>
        <strain evidence="2 3">DSM 8512</strain>
    </source>
</reference>
<dbReference type="Pfam" id="PF00534">
    <property type="entry name" value="Glycos_transf_1"/>
    <property type="match status" value="1"/>
</dbReference>
<dbReference type="InterPro" id="IPR001296">
    <property type="entry name" value="Glyco_trans_1"/>
</dbReference>
<keyword evidence="2" id="KW-0808">Transferase</keyword>
<dbReference type="EMBL" id="FODE01000008">
    <property type="protein sequence ID" value="SEN49674.1"/>
    <property type="molecule type" value="Genomic_DNA"/>
</dbReference>
<dbReference type="GO" id="GO:0016740">
    <property type="term" value="F:transferase activity"/>
    <property type="evidence" value="ECO:0007669"/>
    <property type="project" value="UniProtKB-KW"/>
</dbReference>
<dbReference type="STRING" id="34002.SAMN04489859_100852"/>
<sequence length="390" mass="43424">MFDMPRLLIVMSAPAQKLPDGRLRLDVKFLEGLPQHADSWDGPVECLLWEGATAIPFGRDCDPAQLTVPITVLPAGMRLQSAHLSGADAILASADLFLTHDLPAIVDARIPIVYTIEYTLKTRLDILRLGKASPVRKLRSALWLLNTERRMRRAFRAAAAIQCNGFPAHDAYRGMTRDAMLFLDGRMTDRMFATAADQATRKTRLQDGHPLRLVNFGRLERMKGAQDLLPFARKLKELNFPFRLDIFGTGELEAEIRDSITRNSLADCVTLHPPAEFATELVPWLRENADIFLSCHRQDDPSCAYIEAMGCGLPVLGYDNAMWSGLLLASRAGWSVPLGDVGRLAGRLTELGRDDIAMASDAALDYAKAHDFETEFAARMTHLREVVARR</sequence>
<evidence type="ECO:0000259" key="1">
    <source>
        <dbReference type="Pfam" id="PF00534"/>
    </source>
</evidence>
<protein>
    <submittedName>
        <fullName evidence="2">Glycosyltransferase involved in cell wall bisynthesis</fullName>
    </submittedName>
</protein>